<dbReference type="RefSeq" id="WP_128490680.1">
    <property type="nucleotide sequence ID" value="NZ_JBHRVN010000006.1"/>
</dbReference>
<dbReference type="GO" id="GO:0019825">
    <property type="term" value="F:oxygen binding"/>
    <property type="evidence" value="ECO:0007669"/>
    <property type="project" value="InterPro"/>
</dbReference>
<sequence length="130" mass="14845">MSLKRFEITGPEIDCVVAEFYREIRKNPSLAPIFAKHVSDWPSHEAKIASFWKHAILLERAYEGNPLSVHRAAGDIREEMFPVWLELFDAVLQRTLPVATAKSWSALAHRIGRGLRYGLSHKPGPPKLRF</sequence>
<evidence type="ECO:0000313" key="2">
    <source>
        <dbReference type="Proteomes" id="UP000287168"/>
    </source>
</evidence>
<dbReference type="Gene3D" id="1.10.490.10">
    <property type="entry name" value="Globins"/>
    <property type="match status" value="1"/>
</dbReference>
<dbReference type="GO" id="GO:0020037">
    <property type="term" value="F:heme binding"/>
    <property type="evidence" value="ECO:0007669"/>
    <property type="project" value="InterPro"/>
</dbReference>
<comment type="caution">
    <text evidence="1">The sequence shown here is derived from an EMBL/GenBank/DDBJ whole genome shotgun (WGS) entry which is preliminary data.</text>
</comment>
<dbReference type="SUPFAM" id="SSF46458">
    <property type="entry name" value="Globin-like"/>
    <property type="match status" value="1"/>
</dbReference>
<protein>
    <submittedName>
        <fullName evidence="1">Group III truncated hemoglobin</fullName>
    </submittedName>
</protein>
<name>A0A3S3Y501_9RHOB</name>
<evidence type="ECO:0000313" key="1">
    <source>
        <dbReference type="EMBL" id="RWY37392.1"/>
    </source>
</evidence>
<dbReference type="InterPro" id="IPR009050">
    <property type="entry name" value="Globin-like_sf"/>
</dbReference>
<dbReference type="AlphaFoldDB" id="A0A3S3Y501"/>
<dbReference type="InterPro" id="IPR012292">
    <property type="entry name" value="Globin/Proto"/>
</dbReference>
<organism evidence="1 2">
    <name type="scientific">Falsigemmobacter intermedius</name>
    <dbReference type="NCBI Taxonomy" id="1553448"/>
    <lineage>
        <taxon>Bacteria</taxon>
        <taxon>Pseudomonadati</taxon>
        <taxon>Pseudomonadota</taxon>
        <taxon>Alphaproteobacteria</taxon>
        <taxon>Rhodobacterales</taxon>
        <taxon>Paracoccaceae</taxon>
        <taxon>Falsigemmobacter</taxon>
    </lineage>
</organism>
<accession>A0A3S3Y501</accession>
<dbReference type="CDD" id="cd08916">
    <property type="entry name" value="TrHb3_P"/>
    <property type="match status" value="1"/>
</dbReference>
<reference evidence="1 2" key="1">
    <citation type="journal article" date="2015" name="Int. J. Syst. Evol. Microbiol.">
        <title>Gemmobacter intermedius sp. nov., isolated from a white stork (Ciconia ciconia).</title>
        <authorList>
            <person name="Kampfer P."/>
            <person name="Jerzak L."/>
            <person name="Wilharm G."/>
            <person name="Golke J."/>
            <person name="Busse H.J."/>
            <person name="Glaeser S.P."/>
        </authorList>
    </citation>
    <scope>NUCLEOTIDE SEQUENCE [LARGE SCALE GENOMIC DNA]</scope>
    <source>
        <strain evidence="1 2">119/4</strain>
    </source>
</reference>
<gene>
    <name evidence="1" type="ORF">EP867_17110</name>
</gene>
<proteinExistence type="predicted"/>
<dbReference type="Proteomes" id="UP000287168">
    <property type="component" value="Unassembled WGS sequence"/>
</dbReference>
<dbReference type="OrthoDB" id="25954at2"/>
<dbReference type="EMBL" id="SBLC01000046">
    <property type="protein sequence ID" value="RWY37392.1"/>
    <property type="molecule type" value="Genomic_DNA"/>
</dbReference>
<keyword evidence="2" id="KW-1185">Reference proteome</keyword>